<dbReference type="RefSeq" id="WP_146533084.1">
    <property type="nucleotide sequence ID" value="NZ_SJPX01000001.1"/>
</dbReference>
<reference evidence="2 3" key="1">
    <citation type="submission" date="2019-02" db="EMBL/GenBank/DDBJ databases">
        <title>Deep-cultivation of Planctomycetes and their phenomic and genomic characterization uncovers novel biology.</title>
        <authorList>
            <person name="Wiegand S."/>
            <person name="Jogler M."/>
            <person name="Boedeker C."/>
            <person name="Pinto D."/>
            <person name="Vollmers J."/>
            <person name="Rivas-Marin E."/>
            <person name="Kohn T."/>
            <person name="Peeters S.H."/>
            <person name="Heuer A."/>
            <person name="Rast P."/>
            <person name="Oberbeckmann S."/>
            <person name="Bunk B."/>
            <person name="Jeske O."/>
            <person name="Meyerdierks A."/>
            <person name="Storesund J.E."/>
            <person name="Kallscheuer N."/>
            <person name="Luecker S."/>
            <person name="Lage O.M."/>
            <person name="Pohl T."/>
            <person name="Merkel B.J."/>
            <person name="Hornburger P."/>
            <person name="Mueller R.-W."/>
            <person name="Bruemmer F."/>
            <person name="Labrenz M."/>
            <person name="Spormann A.M."/>
            <person name="Op Den Camp H."/>
            <person name="Overmann J."/>
            <person name="Amann R."/>
            <person name="Jetten M.S.M."/>
            <person name="Mascher T."/>
            <person name="Medema M.H."/>
            <person name="Devos D.P."/>
            <person name="Kaster A.-K."/>
            <person name="Ovreas L."/>
            <person name="Rohde M."/>
            <person name="Galperin M.Y."/>
            <person name="Jogler C."/>
        </authorList>
    </citation>
    <scope>NUCLEOTIDE SEQUENCE [LARGE SCALE GENOMIC DNA]</scope>
    <source>
        <strain evidence="2 3">Poly59</strain>
    </source>
</reference>
<evidence type="ECO:0000313" key="2">
    <source>
        <dbReference type="EMBL" id="TWU58330.1"/>
    </source>
</evidence>
<keyword evidence="2" id="KW-0812">Transmembrane</keyword>
<gene>
    <name evidence="2" type="ORF">Poly59_12410</name>
</gene>
<dbReference type="OrthoDB" id="273334at2"/>
<dbReference type="Proteomes" id="UP000317977">
    <property type="component" value="Unassembled WGS sequence"/>
</dbReference>
<keyword evidence="3" id="KW-1185">Reference proteome</keyword>
<proteinExistence type="predicted"/>
<protein>
    <submittedName>
        <fullName evidence="2">Nickel uptake substrate-specific transmembrane region</fullName>
    </submittedName>
</protein>
<accession>A0A5C6FCH6</accession>
<name>A0A5C6FCH6_9BACT</name>
<evidence type="ECO:0000256" key="1">
    <source>
        <dbReference type="SAM" id="SignalP"/>
    </source>
</evidence>
<evidence type="ECO:0000313" key="3">
    <source>
        <dbReference type="Proteomes" id="UP000317977"/>
    </source>
</evidence>
<feature type="chain" id="PRO_5023071394" evidence="1">
    <location>
        <begin position="23"/>
        <end position="268"/>
    </location>
</feature>
<comment type="caution">
    <text evidence="2">The sequence shown here is derived from an EMBL/GenBank/DDBJ whole genome shotgun (WGS) entry which is preliminary data.</text>
</comment>
<keyword evidence="1" id="KW-0732">Signal</keyword>
<sequence precursor="true">MLYRAEFMSLLVLVTVCTTASAHDLWLQTNTPVVRTGEYINIDACLGNHGNHHRDFKLAGRIDLDWVSVDHIAPDGTKTDIRSQLYTTASAEKEGCWRTRIDATQPGVHCVVESLDRVMNHGKSVRGIRTAKTYFLVSDSLDSAAADEHTHDEPLGLPFELVLESCPINDAAVGNPITACVLHQGKPLADVVVSFIPEGIELSGEFDAEYETHSDSDGKVSFVPQSGNRYLIVAHHTAEDEKSDEYEFTSYSSTITVQVANSKRLINN</sequence>
<keyword evidence="2" id="KW-0472">Membrane</keyword>
<dbReference type="EMBL" id="SJPX01000001">
    <property type="protein sequence ID" value="TWU58330.1"/>
    <property type="molecule type" value="Genomic_DNA"/>
</dbReference>
<dbReference type="InterPro" id="IPR019613">
    <property type="entry name" value="DUF4198"/>
</dbReference>
<organism evidence="2 3">
    <name type="scientific">Rubripirellula reticaptiva</name>
    <dbReference type="NCBI Taxonomy" id="2528013"/>
    <lineage>
        <taxon>Bacteria</taxon>
        <taxon>Pseudomonadati</taxon>
        <taxon>Planctomycetota</taxon>
        <taxon>Planctomycetia</taxon>
        <taxon>Pirellulales</taxon>
        <taxon>Pirellulaceae</taxon>
        <taxon>Rubripirellula</taxon>
    </lineage>
</organism>
<dbReference type="AlphaFoldDB" id="A0A5C6FCH6"/>
<feature type="signal peptide" evidence="1">
    <location>
        <begin position="1"/>
        <end position="22"/>
    </location>
</feature>
<dbReference type="Pfam" id="PF10670">
    <property type="entry name" value="DUF4198"/>
    <property type="match status" value="1"/>
</dbReference>